<organism evidence="2 3">
    <name type="scientific">Candidatus Falkowbacteria bacterium HGW-Falkowbacteria-1</name>
    <dbReference type="NCBI Taxonomy" id="2013768"/>
    <lineage>
        <taxon>Bacteria</taxon>
        <taxon>Candidatus Falkowiibacteriota</taxon>
    </lineage>
</organism>
<evidence type="ECO:0000256" key="1">
    <source>
        <dbReference type="SAM" id="Phobius"/>
    </source>
</evidence>
<keyword evidence="1" id="KW-0472">Membrane</keyword>
<feature type="transmembrane region" description="Helical" evidence="1">
    <location>
        <begin position="186"/>
        <end position="209"/>
    </location>
</feature>
<evidence type="ECO:0000313" key="2">
    <source>
        <dbReference type="EMBL" id="PKM91308.1"/>
    </source>
</evidence>
<feature type="transmembrane region" description="Helical" evidence="1">
    <location>
        <begin position="33"/>
        <end position="52"/>
    </location>
</feature>
<keyword evidence="1" id="KW-0812">Transmembrane</keyword>
<dbReference type="AlphaFoldDB" id="A0A2N2E9D5"/>
<feature type="transmembrane region" description="Helical" evidence="1">
    <location>
        <begin position="153"/>
        <end position="174"/>
    </location>
</feature>
<sequence>MINFREIIRVRDISKENKKTFISSIIDSSAPKLDFYLMVSLSSIITSLGLIADNLALVIAGMIVAPLLSPILAISLGCVITNFKVFWRSFKIFALSLFVAVFVSTLVGTVFNINVEEILLIKEMNISWLTFAIALTAGITASYAWTRTNSKDYLSGIAIAVTIIPPLTSIGLIIPSFNLELLSHVSMFFLMNVLGIFLGGLIVFSLIHLQKVRRTAIKEVEKEEKELNN</sequence>
<dbReference type="PANTHER" id="PTHR20992:SF9">
    <property type="entry name" value="AT15442P-RELATED"/>
    <property type="match status" value="1"/>
</dbReference>
<dbReference type="NCBIfam" id="TIGR00341">
    <property type="entry name" value="TIGR00341 family protein"/>
    <property type="match status" value="1"/>
</dbReference>
<reference evidence="2 3" key="1">
    <citation type="journal article" date="2017" name="ISME J.">
        <title>Potential for microbial H2 and metal transformations associated with novel bacteria and archaea in deep terrestrial subsurface sediments.</title>
        <authorList>
            <person name="Hernsdorf A.W."/>
            <person name="Amano Y."/>
            <person name="Miyakawa K."/>
            <person name="Ise K."/>
            <person name="Suzuki Y."/>
            <person name="Anantharaman K."/>
            <person name="Probst A."/>
            <person name="Burstein D."/>
            <person name="Thomas B.C."/>
            <person name="Banfield J.F."/>
        </authorList>
    </citation>
    <scope>NUCLEOTIDE SEQUENCE [LARGE SCALE GENOMIC DNA]</scope>
    <source>
        <strain evidence="2">HGW-Falkowbacteria-1</strain>
    </source>
</reference>
<feature type="transmembrane region" description="Helical" evidence="1">
    <location>
        <begin position="126"/>
        <end position="146"/>
    </location>
</feature>
<feature type="transmembrane region" description="Helical" evidence="1">
    <location>
        <begin position="92"/>
        <end position="114"/>
    </location>
</feature>
<dbReference type="EMBL" id="PHAI01000002">
    <property type="protein sequence ID" value="PKM91308.1"/>
    <property type="molecule type" value="Genomic_DNA"/>
</dbReference>
<dbReference type="PANTHER" id="PTHR20992">
    <property type="entry name" value="AT15442P-RELATED"/>
    <property type="match status" value="1"/>
</dbReference>
<comment type="caution">
    <text evidence="2">The sequence shown here is derived from an EMBL/GenBank/DDBJ whole genome shotgun (WGS) entry which is preliminary data.</text>
</comment>
<accession>A0A2N2E9D5</accession>
<protein>
    <submittedName>
        <fullName evidence="2">TIGR00341 family protein</fullName>
    </submittedName>
</protein>
<feature type="transmembrane region" description="Helical" evidence="1">
    <location>
        <begin position="58"/>
        <end position="80"/>
    </location>
</feature>
<evidence type="ECO:0000313" key="3">
    <source>
        <dbReference type="Proteomes" id="UP000233517"/>
    </source>
</evidence>
<dbReference type="Proteomes" id="UP000233517">
    <property type="component" value="Unassembled WGS sequence"/>
</dbReference>
<name>A0A2N2E9D5_9BACT</name>
<dbReference type="InterPro" id="IPR005240">
    <property type="entry name" value="DUF389"/>
</dbReference>
<dbReference type="Pfam" id="PF04087">
    <property type="entry name" value="DUF389"/>
    <property type="match status" value="1"/>
</dbReference>
<gene>
    <name evidence="2" type="ORF">CVU82_01775</name>
</gene>
<keyword evidence="1" id="KW-1133">Transmembrane helix</keyword>
<proteinExistence type="predicted"/>